<gene>
    <name evidence="7" type="primary">Nfu_g_1_003719</name>
</gene>
<dbReference type="SMART" id="SM00184">
    <property type="entry name" value="RING"/>
    <property type="match status" value="1"/>
</dbReference>
<dbReference type="Gene3D" id="3.30.40.10">
    <property type="entry name" value="Zinc/RING finger domain, C3HC4 (zinc finger)"/>
    <property type="match status" value="1"/>
</dbReference>
<proteinExistence type="predicted"/>
<protein>
    <recommendedName>
        <fullName evidence="6">RING-type domain-containing protein</fullName>
    </recommendedName>
</protein>
<dbReference type="GO" id="GO:0016567">
    <property type="term" value="P:protein ubiquitination"/>
    <property type="evidence" value="ECO:0007669"/>
    <property type="project" value="TreeGrafter"/>
</dbReference>
<dbReference type="SUPFAM" id="SSF57850">
    <property type="entry name" value="RING/U-box"/>
    <property type="match status" value="1"/>
</dbReference>
<organism evidence="7">
    <name type="scientific">Nothobranchius kadleci</name>
    <name type="common">African annual killifish</name>
    <dbReference type="NCBI Taxonomy" id="1051664"/>
    <lineage>
        <taxon>Eukaryota</taxon>
        <taxon>Metazoa</taxon>
        <taxon>Chordata</taxon>
        <taxon>Craniata</taxon>
        <taxon>Vertebrata</taxon>
        <taxon>Euteleostomi</taxon>
        <taxon>Actinopterygii</taxon>
        <taxon>Neopterygii</taxon>
        <taxon>Teleostei</taxon>
        <taxon>Neoteleostei</taxon>
        <taxon>Acanthomorphata</taxon>
        <taxon>Ovalentaria</taxon>
        <taxon>Atherinomorphae</taxon>
        <taxon>Cyprinodontiformes</taxon>
        <taxon>Nothobranchiidae</taxon>
        <taxon>Nothobranchius</taxon>
    </lineage>
</organism>
<dbReference type="EMBL" id="HADZ01010764">
    <property type="protein sequence ID" value="SBP74705.1"/>
    <property type="molecule type" value="Transcribed_RNA"/>
</dbReference>
<name>A0A1A8C7K3_NOTKA</name>
<dbReference type="Pfam" id="PF13445">
    <property type="entry name" value="zf-RING_UBOX"/>
    <property type="match status" value="1"/>
</dbReference>
<dbReference type="GO" id="GO:0061630">
    <property type="term" value="F:ubiquitin protein ligase activity"/>
    <property type="evidence" value="ECO:0007669"/>
    <property type="project" value="TreeGrafter"/>
</dbReference>
<dbReference type="InterPro" id="IPR013083">
    <property type="entry name" value="Znf_RING/FYVE/PHD"/>
</dbReference>
<evidence type="ECO:0000313" key="7">
    <source>
        <dbReference type="EMBL" id="SBP74705.1"/>
    </source>
</evidence>
<dbReference type="PROSITE" id="PS50089">
    <property type="entry name" value="ZF_RING_2"/>
    <property type="match status" value="1"/>
</dbReference>
<accession>A0A1A8C7K3</accession>
<feature type="compositionally biased region" description="Acidic residues" evidence="5">
    <location>
        <begin position="95"/>
        <end position="112"/>
    </location>
</feature>
<evidence type="ECO:0000256" key="3">
    <source>
        <dbReference type="ARBA" id="ARBA00022833"/>
    </source>
</evidence>
<keyword evidence="3" id="KW-0862">Zinc</keyword>
<reference evidence="7" key="2">
    <citation type="submission" date="2016-06" db="EMBL/GenBank/DDBJ databases">
        <title>The genome of a short-lived fish provides insights into sex chromosome evolution and the genetic control of aging.</title>
        <authorList>
            <person name="Reichwald K."/>
            <person name="Felder M."/>
            <person name="Petzold A."/>
            <person name="Koch P."/>
            <person name="Groth M."/>
            <person name="Platzer M."/>
        </authorList>
    </citation>
    <scope>NUCLEOTIDE SEQUENCE</scope>
    <source>
        <tissue evidence="7">Brain</tissue>
    </source>
</reference>
<feature type="domain" description="RING-type" evidence="6">
    <location>
        <begin position="7"/>
        <end position="62"/>
    </location>
</feature>
<evidence type="ECO:0000256" key="2">
    <source>
        <dbReference type="ARBA" id="ARBA00022771"/>
    </source>
</evidence>
<keyword evidence="1" id="KW-0479">Metal-binding</keyword>
<dbReference type="InterPro" id="IPR017907">
    <property type="entry name" value="Znf_RING_CS"/>
</dbReference>
<dbReference type="PANTHER" id="PTHR22791">
    <property type="entry name" value="RING-TYPE DOMAIN-CONTAINING PROTEIN"/>
    <property type="match status" value="1"/>
</dbReference>
<dbReference type="AlphaFoldDB" id="A0A1A8C7K3"/>
<feature type="region of interest" description="Disordered" evidence="5">
    <location>
        <begin position="93"/>
        <end position="123"/>
    </location>
</feature>
<dbReference type="InterPro" id="IPR051435">
    <property type="entry name" value="RING_finger_E3_ubiq-ligases"/>
</dbReference>
<dbReference type="PANTHER" id="PTHR22791:SF14">
    <property type="entry name" value="RING FINGER PROTEIN 227"/>
    <property type="match status" value="1"/>
</dbReference>
<evidence type="ECO:0000256" key="4">
    <source>
        <dbReference type="PROSITE-ProRule" id="PRU00175"/>
    </source>
</evidence>
<evidence type="ECO:0000256" key="5">
    <source>
        <dbReference type="SAM" id="MobiDB-lite"/>
    </source>
</evidence>
<reference evidence="7" key="1">
    <citation type="submission" date="2016-05" db="EMBL/GenBank/DDBJ databases">
        <authorList>
            <person name="Lavstsen T."/>
            <person name="Jespersen J.S."/>
        </authorList>
    </citation>
    <scope>NUCLEOTIDE SEQUENCE</scope>
    <source>
        <tissue evidence="7">Brain</tissue>
    </source>
</reference>
<evidence type="ECO:0000256" key="1">
    <source>
        <dbReference type="ARBA" id="ARBA00022723"/>
    </source>
</evidence>
<keyword evidence="2 4" id="KW-0863">Zinc-finger</keyword>
<dbReference type="InterPro" id="IPR001841">
    <property type="entry name" value="Znf_RING"/>
</dbReference>
<dbReference type="PROSITE" id="PS00518">
    <property type="entry name" value="ZF_RING_1"/>
    <property type="match status" value="1"/>
</dbReference>
<evidence type="ECO:0000259" key="6">
    <source>
        <dbReference type="PROSITE" id="PS50089"/>
    </source>
</evidence>
<sequence length="166" mass="18862">MFSELECGVCYRTYNAARRCPRELHCHHSFCESCLRALSCPLAPGEGPRMGADRSISCPLCRHPTLLAAEGGVRAELRVDETVLERLLAAGVLDREEDSEEDRDEEENEAEVPESQAEQGEFSADVRGGRLRRTWRKVWRKISGRREACMSNDEFRALAMMSSYMF</sequence>
<dbReference type="InterPro" id="IPR027370">
    <property type="entry name" value="Znf-RING_euk"/>
</dbReference>
<dbReference type="GO" id="GO:0008270">
    <property type="term" value="F:zinc ion binding"/>
    <property type="evidence" value="ECO:0007669"/>
    <property type="project" value="UniProtKB-KW"/>
</dbReference>